<sequence length="97" mass="9495">MIFIGSVSIQNVSGGNVQFGNIVNMSPTSASKSTSGAGSENEGMLILTTSGFSLSTSIPTAATSSTTSSATSPVTSTTPPNLIISAALNPAVPSQSA</sequence>
<dbReference type="Proteomes" id="UP001231362">
    <property type="component" value="Unassembled WGS sequence"/>
</dbReference>
<reference evidence="2 3" key="1">
    <citation type="submission" date="2023-07" db="EMBL/GenBank/DDBJ databases">
        <title>Genomic Encyclopedia of Type Strains, Phase IV (KMG-IV): sequencing the most valuable type-strain genomes for metagenomic binning, comparative biology and taxonomic classification.</title>
        <authorList>
            <person name="Goeker M."/>
        </authorList>
    </citation>
    <scope>NUCLEOTIDE SEQUENCE [LARGE SCALE GENOMIC DNA]</scope>
    <source>
        <strain evidence="2 3">DSM 23948</strain>
    </source>
</reference>
<organism evidence="2 3">
    <name type="scientific">Anoxybacillus andreesenii</name>
    <dbReference type="NCBI Taxonomy" id="1325932"/>
    <lineage>
        <taxon>Bacteria</taxon>
        <taxon>Bacillati</taxon>
        <taxon>Bacillota</taxon>
        <taxon>Bacilli</taxon>
        <taxon>Bacillales</taxon>
        <taxon>Anoxybacillaceae</taxon>
        <taxon>Anoxybacillus</taxon>
    </lineage>
</organism>
<dbReference type="Pfam" id="PF10676">
    <property type="entry name" value="gerPA"/>
    <property type="match status" value="1"/>
</dbReference>
<gene>
    <name evidence="2" type="ORF">J2S07_000832</name>
</gene>
<protein>
    <recommendedName>
        <fullName evidence="4">Spore germination protein</fullName>
    </recommendedName>
</protein>
<name>A0ABT9V0Q0_9BACL</name>
<evidence type="ECO:0000313" key="3">
    <source>
        <dbReference type="Proteomes" id="UP001231362"/>
    </source>
</evidence>
<comment type="caution">
    <text evidence="2">The sequence shown here is derived from an EMBL/GenBank/DDBJ whole genome shotgun (WGS) entry which is preliminary data.</text>
</comment>
<evidence type="ECO:0000313" key="2">
    <source>
        <dbReference type="EMBL" id="MDQ0154528.1"/>
    </source>
</evidence>
<feature type="region of interest" description="Disordered" evidence="1">
    <location>
        <begin position="58"/>
        <end position="81"/>
    </location>
</feature>
<evidence type="ECO:0000256" key="1">
    <source>
        <dbReference type="SAM" id="MobiDB-lite"/>
    </source>
</evidence>
<evidence type="ECO:0008006" key="4">
    <source>
        <dbReference type="Google" id="ProtNLM"/>
    </source>
</evidence>
<dbReference type="InterPro" id="IPR019618">
    <property type="entry name" value="Spore_germination_GerPA"/>
</dbReference>
<dbReference type="RefSeq" id="WP_307149136.1">
    <property type="nucleotide sequence ID" value="NZ_JAUSTU010000003.1"/>
</dbReference>
<accession>A0ABT9V0Q0</accession>
<dbReference type="EMBL" id="JAUSTU010000003">
    <property type="protein sequence ID" value="MDQ0154528.1"/>
    <property type="molecule type" value="Genomic_DNA"/>
</dbReference>
<proteinExistence type="predicted"/>
<feature type="compositionally biased region" description="Low complexity" evidence="1">
    <location>
        <begin position="58"/>
        <end position="80"/>
    </location>
</feature>
<keyword evidence="3" id="KW-1185">Reference proteome</keyword>